<dbReference type="PROSITE" id="PS00028">
    <property type="entry name" value="ZINC_FINGER_C2H2_1"/>
    <property type="match status" value="9"/>
</dbReference>
<sequence>MALSENDRQINADLKLHFLNSPDKHSIIKLKMDSNSEYFSDFVCFSTELKPGTLELNLSTSSTTYNNLKLSFVILQNSELSIWTHAASLKRQIPSEYYCCICCTDFLSLDELILHFQNEHIAARGDPTERTSDTCDICDYHYGNTEEDSADKTISSREKVMDQLEVTNEQPILKKNFTCDICKKDFTRKASLLEHLQRHKGAKDKECLICNKKFYSTSFWRHMSTVHPQDNKLSFKCSSCPKTFAQAYKLKIHEKTHLLYEERPFLCEKCPGKRYSSIYRLKSHIKNIHGDEFVTHICSDCGINFSSSSTLLDHQNSTHKTSQSVQNLNKKLFINPTSHKETSRFVKGVMDTGSFEINNTEILSKDANNIPMTLPTQEEEKSFMHTDKKIQCNYCDRLFKTDKAKRSHLRNVHLKDKPFDCSVCGVKFSSLSYLKDHKKNHSEIKNFDCDVCHKKFRASKDLTRHYRTHTGDKPYKCNDCDKRFGSPSNLSEHRTLHTGRLPYSCGICKIKFRLWSSLNYHKLKVHARENSNVLMPKENISDFIPKPFYL</sequence>
<dbReference type="PANTHER" id="PTHR24393">
    <property type="entry name" value="ZINC FINGER PROTEIN"/>
    <property type="match status" value="1"/>
</dbReference>
<dbReference type="InterPro" id="IPR013087">
    <property type="entry name" value="Znf_C2H2_type"/>
</dbReference>
<reference evidence="8" key="1">
    <citation type="submission" date="2014-05" db="EMBL/GenBank/DDBJ databases">
        <authorList>
            <person name="Chronopoulou M."/>
        </authorList>
    </citation>
    <scope>NUCLEOTIDE SEQUENCE</scope>
    <source>
        <tissue evidence="8">Whole organism</tissue>
    </source>
</reference>
<protein>
    <submittedName>
        <fullName evidence="8">Zinc finger protein 271like [Acyrthosiphon pisum]</fullName>
    </submittedName>
</protein>
<evidence type="ECO:0000256" key="5">
    <source>
        <dbReference type="ARBA" id="ARBA00023242"/>
    </source>
</evidence>
<evidence type="ECO:0000256" key="4">
    <source>
        <dbReference type="ARBA" id="ARBA00022833"/>
    </source>
</evidence>
<evidence type="ECO:0000259" key="7">
    <source>
        <dbReference type="PROSITE" id="PS50157"/>
    </source>
</evidence>
<feature type="domain" description="C2H2-type" evidence="7">
    <location>
        <begin position="390"/>
        <end position="418"/>
    </location>
</feature>
<keyword evidence="3 6" id="KW-0863">Zinc-finger</keyword>
<dbReference type="PROSITE" id="PS50157">
    <property type="entry name" value="ZINC_FINGER_C2H2_2"/>
    <property type="match status" value="8"/>
</dbReference>
<feature type="domain" description="C2H2-type" evidence="7">
    <location>
        <begin position="235"/>
        <end position="262"/>
    </location>
</feature>
<evidence type="ECO:0000256" key="1">
    <source>
        <dbReference type="ARBA" id="ARBA00022723"/>
    </source>
</evidence>
<feature type="domain" description="C2H2-type" evidence="7">
    <location>
        <begin position="503"/>
        <end position="531"/>
    </location>
</feature>
<dbReference type="GO" id="GO:0005634">
    <property type="term" value="C:nucleus"/>
    <property type="evidence" value="ECO:0007669"/>
    <property type="project" value="UniProtKB-ARBA"/>
</dbReference>
<dbReference type="GO" id="GO:0001228">
    <property type="term" value="F:DNA-binding transcription activator activity, RNA polymerase II-specific"/>
    <property type="evidence" value="ECO:0007669"/>
    <property type="project" value="TreeGrafter"/>
</dbReference>
<feature type="domain" description="C2H2-type" evidence="7">
    <location>
        <begin position="177"/>
        <end position="204"/>
    </location>
</feature>
<dbReference type="EMBL" id="HACA01004448">
    <property type="protein sequence ID" value="CDW21809.1"/>
    <property type="molecule type" value="Transcribed_RNA"/>
</dbReference>
<evidence type="ECO:0000256" key="2">
    <source>
        <dbReference type="ARBA" id="ARBA00022737"/>
    </source>
</evidence>
<dbReference type="GO" id="GO:0003682">
    <property type="term" value="F:chromatin binding"/>
    <property type="evidence" value="ECO:0007669"/>
    <property type="project" value="UniProtKB-ARBA"/>
</dbReference>
<dbReference type="FunFam" id="3.30.160.60:FF:000072">
    <property type="entry name" value="zinc finger protein 143 isoform X1"/>
    <property type="match status" value="1"/>
</dbReference>
<evidence type="ECO:0000256" key="6">
    <source>
        <dbReference type="PROSITE-ProRule" id="PRU00042"/>
    </source>
</evidence>
<evidence type="ECO:0000313" key="8">
    <source>
        <dbReference type="EMBL" id="CDW21809.1"/>
    </source>
</evidence>
<dbReference type="AlphaFoldDB" id="A0A0K2T6V5"/>
<dbReference type="OrthoDB" id="264392at2759"/>
<name>A0A0K2T6V5_LEPSM</name>
<proteinExistence type="predicted"/>
<feature type="domain" description="C2H2-type" evidence="7">
    <location>
        <begin position="475"/>
        <end position="502"/>
    </location>
</feature>
<feature type="domain" description="C2H2-type" evidence="7">
    <location>
        <begin position="419"/>
        <end position="446"/>
    </location>
</feature>
<keyword evidence="1" id="KW-0479">Metal-binding</keyword>
<keyword evidence="2" id="KW-0677">Repeat</keyword>
<organism evidence="8">
    <name type="scientific">Lepeophtheirus salmonis</name>
    <name type="common">Salmon louse</name>
    <name type="synonym">Caligus salmonis</name>
    <dbReference type="NCBI Taxonomy" id="72036"/>
    <lineage>
        <taxon>Eukaryota</taxon>
        <taxon>Metazoa</taxon>
        <taxon>Ecdysozoa</taxon>
        <taxon>Arthropoda</taxon>
        <taxon>Crustacea</taxon>
        <taxon>Multicrustacea</taxon>
        <taxon>Hexanauplia</taxon>
        <taxon>Copepoda</taxon>
        <taxon>Siphonostomatoida</taxon>
        <taxon>Caligidae</taxon>
        <taxon>Lepeophtheirus</taxon>
    </lineage>
</organism>
<dbReference type="SUPFAM" id="SSF57667">
    <property type="entry name" value="beta-beta-alpha zinc fingers"/>
    <property type="match status" value="6"/>
</dbReference>
<keyword evidence="4" id="KW-0862">Zinc</keyword>
<dbReference type="GO" id="GO:0008270">
    <property type="term" value="F:zinc ion binding"/>
    <property type="evidence" value="ECO:0007669"/>
    <property type="project" value="UniProtKB-KW"/>
</dbReference>
<feature type="domain" description="C2H2-type" evidence="7">
    <location>
        <begin position="447"/>
        <end position="474"/>
    </location>
</feature>
<keyword evidence="5" id="KW-0539">Nucleus</keyword>
<dbReference type="Pfam" id="PF00096">
    <property type="entry name" value="zf-C2H2"/>
    <property type="match status" value="6"/>
</dbReference>
<dbReference type="FunFam" id="3.30.160.60:FF:000690">
    <property type="entry name" value="Zinc finger protein 354C"/>
    <property type="match status" value="1"/>
</dbReference>
<dbReference type="PANTHER" id="PTHR24393:SF34">
    <property type="entry name" value="PR_SET DOMAIN 13"/>
    <property type="match status" value="1"/>
</dbReference>
<dbReference type="GO" id="GO:0000978">
    <property type="term" value="F:RNA polymerase II cis-regulatory region sequence-specific DNA binding"/>
    <property type="evidence" value="ECO:0007669"/>
    <property type="project" value="TreeGrafter"/>
</dbReference>
<dbReference type="SMART" id="SM00355">
    <property type="entry name" value="ZnF_C2H2"/>
    <property type="match status" value="11"/>
</dbReference>
<feature type="domain" description="C2H2-type" evidence="7">
    <location>
        <begin position="296"/>
        <end position="324"/>
    </location>
</feature>
<dbReference type="Gene3D" id="3.30.160.60">
    <property type="entry name" value="Classic Zinc Finger"/>
    <property type="match status" value="7"/>
</dbReference>
<dbReference type="InterPro" id="IPR036236">
    <property type="entry name" value="Znf_C2H2_sf"/>
</dbReference>
<accession>A0A0K2T6V5</accession>
<dbReference type="FunFam" id="3.30.160.60:FF:000446">
    <property type="entry name" value="Zinc finger protein"/>
    <property type="match status" value="2"/>
</dbReference>
<evidence type="ECO:0000256" key="3">
    <source>
        <dbReference type="ARBA" id="ARBA00022771"/>
    </source>
</evidence>